<organism evidence="1 2">
    <name type="scientific">Elysia crispata</name>
    <name type="common">lettuce slug</name>
    <dbReference type="NCBI Taxonomy" id="231223"/>
    <lineage>
        <taxon>Eukaryota</taxon>
        <taxon>Metazoa</taxon>
        <taxon>Spiralia</taxon>
        <taxon>Lophotrochozoa</taxon>
        <taxon>Mollusca</taxon>
        <taxon>Gastropoda</taxon>
        <taxon>Heterobranchia</taxon>
        <taxon>Euthyneura</taxon>
        <taxon>Panpulmonata</taxon>
        <taxon>Sacoglossa</taxon>
        <taxon>Placobranchoidea</taxon>
        <taxon>Plakobranchidae</taxon>
        <taxon>Elysia</taxon>
    </lineage>
</organism>
<proteinExistence type="predicted"/>
<comment type="caution">
    <text evidence="1">The sequence shown here is derived from an EMBL/GenBank/DDBJ whole genome shotgun (WGS) entry which is preliminary data.</text>
</comment>
<evidence type="ECO:0000313" key="2">
    <source>
        <dbReference type="Proteomes" id="UP001283361"/>
    </source>
</evidence>
<reference evidence="1" key="1">
    <citation type="journal article" date="2023" name="G3 (Bethesda)">
        <title>A reference genome for the long-term kleptoplast-retaining sea slug Elysia crispata morphotype clarki.</title>
        <authorList>
            <person name="Eastman K.E."/>
            <person name="Pendleton A.L."/>
            <person name="Shaikh M.A."/>
            <person name="Suttiyut T."/>
            <person name="Ogas R."/>
            <person name="Tomko P."/>
            <person name="Gavelis G."/>
            <person name="Widhalm J.R."/>
            <person name="Wisecaver J.H."/>
        </authorList>
    </citation>
    <scope>NUCLEOTIDE SEQUENCE</scope>
    <source>
        <strain evidence="1">ECLA1</strain>
    </source>
</reference>
<gene>
    <name evidence="1" type="ORF">RRG08_060036</name>
</gene>
<dbReference type="Proteomes" id="UP001283361">
    <property type="component" value="Unassembled WGS sequence"/>
</dbReference>
<accession>A0AAE0YEG6</accession>
<dbReference type="AlphaFoldDB" id="A0AAE0YEG6"/>
<name>A0AAE0YEG6_9GAST</name>
<dbReference type="EMBL" id="JAWDGP010006349">
    <property type="protein sequence ID" value="KAK3742537.1"/>
    <property type="molecule type" value="Genomic_DNA"/>
</dbReference>
<keyword evidence="2" id="KW-1185">Reference proteome</keyword>
<evidence type="ECO:0000313" key="1">
    <source>
        <dbReference type="EMBL" id="KAK3742537.1"/>
    </source>
</evidence>
<protein>
    <submittedName>
        <fullName evidence="1">Uncharacterized protein</fullName>
    </submittedName>
</protein>
<sequence>MLSSLADKVLFCFLKYKSNPRDEVIEELGDPYRLKKPLRQVWNLAGQLSGQRWETNRSKERMGYAKQMFIQATELPKTYSRRSKPSETGIQLTGQTSAELVKLSTLLSTNLAMAPYNDATLGRLLPSL</sequence>